<evidence type="ECO:0000313" key="2">
    <source>
        <dbReference type="WBParaSite" id="ECPE_0001464101-mRNA-1"/>
    </source>
</evidence>
<dbReference type="PANTHER" id="PTHR14920:SF0">
    <property type="entry name" value="WD REPEAT DOMAIN 19"/>
    <property type="match status" value="1"/>
</dbReference>
<reference evidence="2" key="1">
    <citation type="submission" date="2016-06" db="UniProtKB">
        <authorList>
            <consortium name="WormBaseParasite"/>
        </authorList>
    </citation>
    <scope>IDENTIFICATION</scope>
</reference>
<sequence length="198" mass="22256">LTSTVIECQKAGLKTASFGYAAMLLRPEYRDKLDPKHRRKFETLIRRPNRKPANSDLTAGGPDADPSDAETEPLTPCPSCAQSLPASVLYCTECRSTLPYCIITNHRSNSSHAYNRRIAFQGNHVIKNDLTICPGCQFPANYSDMMSFVENTDTPTCPMCSVELKRDYIRRITDPAKLLYAWITNAEESEEPETHPRP</sequence>
<dbReference type="InterPro" id="IPR040379">
    <property type="entry name" value="WDR19/dyf-2"/>
</dbReference>
<organism evidence="2">
    <name type="scientific">Echinostoma caproni</name>
    <dbReference type="NCBI Taxonomy" id="27848"/>
    <lineage>
        <taxon>Eukaryota</taxon>
        <taxon>Metazoa</taxon>
        <taxon>Spiralia</taxon>
        <taxon>Lophotrochozoa</taxon>
        <taxon>Platyhelminthes</taxon>
        <taxon>Trematoda</taxon>
        <taxon>Digenea</taxon>
        <taxon>Plagiorchiida</taxon>
        <taxon>Echinostomata</taxon>
        <taxon>Echinostomatoidea</taxon>
        <taxon>Echinostomatidae</taxon>
        <taxon>Echinostoma</taxon>
    </lineage>
</organism>
<dbReference type="GO" id="GO:0035721">
    <property type="term" value="P:intraciliary retrograde transport"/>
    <property type="evidence" value="ECO:0007669"/>
    <property type="project" value="InterPro"/>
</dbReference>
<feature type="region of interest" description="Disordered" evidence="1">
    <location>
        <begin position="41"/>
        <end position="72"/>
    </location>
</feature>
<dbReference type="GO" id="GO:0060271">
    <property type="term" value="P:cilium assembly"/>
    <property type="evidence" value="ECO:0007669"/>
    <property type="project" value="TreeGrafter"/>
</dbReference>
<dbReference type="AlphaFoldDB" id="A0A183B5W6"/>
<name>A0A183B5W6_9TREM</name>
<dbReference type="WBParaSite" id="ECPE_0001464101-mRNA-1">
    <property type="protein sequence ID" value="ECPE_0001464101-mRNA-1"/>
    <property type="gene ID" value="ECPE_0001464101"/>
</dbReference>
<accession>A0A183B5W6</accession>
<dbReference type="PANTHER" id="PTHR14920">
    <property type="entry name" value="OSMOTIC AVOIDANCE ABNORMAL PROTEIN 1/WD REPEAT MEMBRANE PROTEIN"/>
    <property type="match status" value="1"/>
</dbReference>
<dbReference type="GO" id="GO:0005929">
    <property type="term" value="C:cilium"/>
    <property type="evidence" value="ECO:0007669"/>
    <property type="project" value="TreeGrafter"/>
</dbReference>
<protein>
    <submittedName>
        <fullName evidence="2">RING-type domain-containing protein</fullName>
    </submittedName>
</protein>
<proteinExistence type="predicted"/>
<dbReference type="GO" id="GO:0030991">
    <property type="term" value="C:intraciliary transport particle A"/>
    <property type="evidence" value="ECO:0007669"/>
    <property type="project" value="TreeGrafter"/>
</dbReference>
<evidence type="ECO:0000256" key="1">
    <source>
        <dbReference type="SAM" id="MobiDB-lite"/>
    </source>
</evidence>